<sequence>MKEIFMARKSKGFSEILKQERANKNHQKELEKLQQKIREGPLGDKFANMVTNPKGEVKMSEVLEEFVEPYLEFIHNPIERENLFKVAVTAWNLALIPEKARQSTIDKFIKKGLKGNDPLIQQQDMREILDELIARKLELFAKNTRFIIDFQLEDTGKEFHISVASTLLDPIVSDSAD</sequence>
<dbReference type="Proteomes" id="UP001525961">
    <property type="component" value="Unassembled WGS sequence"/>
</dbReference>
<protein>
    <submittedName>
        <fullName evidence="1">Uncharacterized protein</fullName>
    </submittedName>
</protein>
<gene>
    <name evidence="1" type="ORF">NG792_22230</name>
</gene>
<organism evidence="1 2">
    <name type="scientific">Laspinema olomoucense D3b</name>
    <dbReference type="NCBI Taxonomy" id="2953688"/>
    <lineage>
        <taxon>Bacteria</taxon>
        <taxon>Bacillati</taxon>
        <taxon>Cyanobacteriota</taxon>
        <taxon>Cyanophyceae</taxon>
        <taxon>Oscillatoriophycideae</taxon>
        <taxon>Oscillatoriales</taxon>
        <taxon>Laspinemataceae</taxon>
        <taxon>Laspinema</taxon>
        <taxon>Laspinema olomoucense</taxon>
    </lineage>
</organism>
<evidence type="ECO:0000313" key="2">
    <source>
        <dbReference type="Proteomes" id="UP001525961"/>
    </source>
</evidence>
<accession>A0ABT2NF31</accession>
<name>A0ABT2NF31_9CYAN</name>
<evidence type="ECO:0000313" key="1">
    <source>
        <dbReference type="EMBL" id="MCT7980444.1"/>
    </source>
</evidence>
<keyword evidence="2" id="KW-1185">Reference proteome</keyword>
<proteinExistence type="predicted"/>
<dbReference type="EMBL" id="JAMXFA010000037">
    <property type="protein sequence ID" value="MCT7980444.1"/>
    <property type="molecule type" value="Genomic_DNA"/>
</dbReference>
<reference evidence="1 2" key="1">
    <citation type="journal article" date="2022" name="Front. Microbiol.">
        <title>High genomic differentiation and limited gene flow indicate recent cryptic speciation within the genus Laspinema (cyanobacteria).</title>
        <authorList>
            <person name="Stanojkovic A."/>
            <person name="Skoupy S."/>
            <person name="Skaloud P."/>
            <person name="Dvorak P."/>
        </authorList>
    </citation>
    <scope>NUCLEOTIDE SEQUENCE [LARGE SCALE GENOMIC DNA]</scope>
    <source>
        <strain evidence="1 2">D3b</strain>
    </source>
</reference>
<comment type="caution">
    <text evidence="1">The sequence shown here is derived from an EMBL/GenBank/DDBJ whole genome shotgun (WGS) entry which is preliminary data.</text>
</comment>
<dbReference type="RefSeq" id="WP_261236862.1">
    <property type="nucleotide sequence ID" value="NZ_JAMXFA010000037.1"/>
</dbReference>